<dbReference type="InterPro" id="IPR011623">
    <property type="entry name" value="7TMR_DISM_rcpt_extracell_dom1"/>
</dbReference>
<dbReference type="EMBL" id="JFKB01000006">
    <property type="protein sequence ID" value="OSQ47940.1"/>
    <property type="molecule type" value="Genomic_DNA"/>
</dbReference>
<dbReference type="SMART" id="SM00387">
    <property type="entry name" value="HATPase_c"/>
    <property type="match status" value="1"/>
</dbReference>
<evidence type="ECO:0000313" key="5">
    <source>
        <dbReference type="EMBL" id="OSQ47940.1"/>
    </source>
</evidence>
<keyword evidence="6" id="KW-1185">Reference proteome</keyword>
<feature type="transmembrane region" description="Helical" evidence="3">
    <location>
        <begin position="243"/>
        <end position="265"/>
    </location>
</feature>
<dbReference type="InterPro" id="IPR003594">
    <property type="entry name" value="HATPase_dom"/>
</dbReference>
<keyword evidence="3" id="KW-0812">Transmembrane</keyword>
<dbReference type="InterPro" id="IPR036890">
    <property type="entry name" value="HATPase_C_sf"/>
</dbReference>
<keyword evidence="3" id="KW-0472">Membrane</keyword>
<evidence type="ECO:0000256" key="3">
    <source>
        <dbReference type="SAM" id="Phobius"/>
    </source>
</evidence>
<dbReference type="PANTHER" id="PTHR45569">
    <property type="entry name" value="SENSOR PROTEIN KDPD"/>
    <property type="match status" value="1"/>
</dbReference>
<dbReference type="Pfam" id="PF07696">
    <property type="entry name" value="7TMR-DISMED2"/>
    <property type="match status" value="1"/>
</dbReference>
<dbReference type="Gene3D" id="1.10.287.130">
    <property type="match status" value="1"/>
</dbReference>
<dbReference type="PROSITE" id="PS50109">
    <property type="entry name" value="HIS_KIN"/>
    <property type="match status" value="1"/>
</dbReference>
<dbReference type="Pfam" id="PF00512">
    <property type="entry name" value="HisKA"/>
    <property type="match status" value="1"/>
</dbReference>
<dbReference type="Pfam" id="PF07695">
    <property type="entry name" value="7TMR-DISM_7TM"/>
    <property type="match status" value="1"/>
</dbReference>
<dbReference type="InterPro" id="IPR011622">
    <property type="entry name" value="7TMR_DISM_rcpt_extracell_dom2"/>
</dbReference>
<feature type="transmembrane region" description="Helical" evidence="3">
    <location>
        <begin position="397"/>
        <end position="415"/>
    </location>
</feature>
<evidence type="ECO:0000256" key="2">
    <source>
        <dbReference type="ARBA" id="ARBA00012438"/>
    </source>
</evidence>
<evidence type="ECO:0000259" key="4">
    <source>
        <dbReference type="PROSITE" id="PS50109"/>
    </source>
</evidence>
<dbReference type="SUPFAM" id="SSF55874">
    <property type="entry name" value="ATPase domain of HSP90 chaperone/DNA topoisomerase II/histidine kinase"/>
    <property type="match status" value="1"/>
</dbReference>
<dbReference type="SMART" id="SM00388">
    <property type="entry name" value="HisKA"/>
    <property type="match status" value="1"/>
</dbReference>
<comment type="catalytic activity">
    <reaction evidence="1">
        <text>ATP + protein L-histidine = ADP + protein N-phospho-L-histidine.</text>
        <dbReference type="EC" id="2.7.13.3"/>
    </reaction>
</comment>
<protein>
    <recommendedName>
        <fullName evidence="2">histidine kinase</fullName>
        <ecNumber evidence="2">2.7.13.3</ecNumber>
    </recommendedName>
</protein>
<dbReference type="GO" id="GO:0005886">
    <property type="term" value="C:plasma membrane"/>
    <property type="evidence" value="ECO:0007669"/>
    <property type="project" value="TreeGrafter"/>
</dbReference>
<dbReference type="AlphaFoldDB" id="A0A1Y2LB85"/>
<feature type="transmembrane region" description="Helical" evidence="3">
    <location>
        <begin position="308"/>
        <end position="325"/>
    </location>
</feature>
<dbReference type="Gene3D" id="3.30.565.10">
    <property type="entry name" value="Histidine kinase-like ATPase, C-terminal domain"/>
    <property type="match status" value="1"/>
</dbReference>
<dbReference type="InterPro" id="IPR003661">
    <property type="entry name" value="HisK_dim/P_dom"/>
</dbReference>
<dbReference type="InterPro" id="IPR052023">
    <property type="entry name" value="Histidine_kinase_KdpD"/>
</dbReference>
<dbReference type="OrthoDB" id="9806130at2"/>
<dbReference type="EC" id="2.7.13.3" evidence="2"/>
<name>A0A1Y2LB85_9PROT</name>
<comment type="caution">
    <text evidence="5">The sequence shown here is derived from an EMBL/GenBank/DDBJ whole genome shotgun (WGS) entry which is preliminary data.</text>
</comment>
<dbReference type="Pfam" id="PF02518">
    <property type="entry name" value="HATPase_c"/>
    <property type="match status" value="1"/>
</dbReference>
<dbReference type="InterPro" id="IPR036097">
    <property type="entry name" value="HisK_dim/P_sf"/>
</dbReference>
<gene>
    <name evidence="5" type="ORF">TALK_09995</name>
</gene>
<dbReference type="PANTHER" id="PTHR45569:SF1">
    <property type="entry name" value="SENSOR PROTEIN KDPD"/>
    <property type="match status" value="1"/>
</dbReference>
<sequence length="667" mass="74629">MSPRQPFLMFRIFQSPLAIRILLPVLVLLAMMTVFPVEKCAGKPVESEQFTLLPGILTPINLHEHVRWLKDETNDLTLGDVLRIPANEFSPSHGIPSFGYSDDTIWYRLQLSVPKGLNESLHIEIQPSYLNFIDIYLFKRGTNLHQWQSHMGDHVPARQRPTHGSNHIDHFPNLDPGDYTLYIRTQSNSAQLLIAKLWPTEQLVSSLTLRDAGISIYFGTILMLGLVYTLLGRLAGDRTVVTYGICVLLVGTLASSVNGIVLSIIQPEWPYTNDLVVGATNALSAAATIFLWLNILDLGKHNVVIARIVKIYCGFSVACMFTAATDLYAVYGAYVVPMHAAVLASFCVILAYRILRSPREWILWIYFVVIALPTGAAIMLQLTHAGLITATPFGLGLHQYTLLFHICAMGLIMGFRLSRIEKDRLATIKVTAATTSLVGEQRKLISMLSHEFRTPLAVIQRSSEMLMLRLREAGRDVTDRLQRIQDQSRKLSRLVDIFLNKDGIDNSDFALAREMVMVDRLLTDFVSGASRKDAEIILECIGTKRFETYVDITLVSLAITNLIETARRYAHGTPIHMTVRPNNDWLVEIDIPCQGADLNDDEVQRIKDALFRRDTEAASLQSALGLHISQRIVDAHGGSIKLRDKGTEGVELCLLLPSDEIDEAYIN</sequence>
<dbReference type="Gene3D" id="2.60.40.2380">
    <property type="match status" value="1"/>
</dbReference>
<organism evidence="5 6">
    <name type="scientific">Thalassospira alkalitolerans</name>
    <dbReference type="NCBI Taxonomy" id="1293890"/>
    <lineage>
        <taxon>Bacteria</taxon>
        <taxon>Pseudomonadati</taxon>
        <taxon>Pseudomonadota</taxon>
        <taxon>Alphaproteobacteria</taxon>
        <taxon>Rhodospirillales</taxon>
        <taxon>Thalassospiraceae</taxon>
        <taxon>Thalassospira</taxon>
    </lineage>
</organism>
<feature type="transmembrane region" description="Helical" evidence="3">
    <location>
        <begin position="331"/>
        <end position="352"/>
    </location>
</feature>
<dbReference type="InterPro" id="IPR005467">
    <property type="entry name" value="His_kinase_dom"/>
</dbReference>
<feature type="transmembrane region" description="Helical" evidence="3">
    <location>
        <begin position="277"/>
        <end position="296"/>
    </location>
</feature>
<reference evidence="5 6" key="1">
    <citation type="submission" date="2014-03" db="EMBL/GenBank/DDBJ databases">
        <title>The draft genome sequence of Thalassospira alkalitolerans JCM 18968.</title>
        <authorList>
            <person name="Lai Q."/>
            <person name="Shao Z."/>
        </authorList>
    </citation>
    <scope>NUCLEOTIDE SEQUENCE [LARGE SCALE GENOMIC DNA]</scope>
    <source>
        <strain evidence="5 6">JCM 18968</strain>
    </source>
</reference>
<feature type="transmembrane region" description="Helical" evidence="3">
    <location>
        <begin position="212"/>
        <end position="231"/>
    </location>
</feature>
<dbReference type="GO" id="GO:0000155">
    <property type="term" value="F:phosphorelay sensor kinase activity"/>
    <property type="evidence" value="ECO:0007669"/>
    <property type="project" value="InterPro"/>
</dbReference>
<dbReference type="STRING" id="1293890.TALK_09995"/>
<proteinExistence type="predicted"/>
<dbReference type="CDD" id="cd00082">
    <property type="entry name" value="HisKA"/>
    <property type="match status" value="1"/>
</dbReference>
<keyword evidence="3" id="KW-1133">Transmembrane helix</keyword>
<feature type="transmembrane region" description="Helical" evidence="3">
    <location>
        <begin position="364"/>
        <end position="385"/>
    </location>
</feature>
<dbReference type="CDD" id="cd00075">
    <property type="entry name" value="HATPase"/>
    <property type="match status" value="1"/>
</dbReference>
<feature type="domain" description="Histidine kinase" evidence="4">
    <location>
        <begin position="447"/>
        <end position="660"/>
    </location>
</feature>
<evidence type="ECO:0000256" key="1">
    <source>
        <dbReference type="ARBA" id="ARBA00000085"/>
    </source>
</evidence>
<dbReference type="Proteomes" id="UP000193396">
    <property type="component" value="Unassembled WGS sequence"/>
</dbReference>
<dbReference type="SUPFAM" id="SSF47384">
    <property type="entry name" value="Homodimeric domain of signal transducing histidine kinase"/>
    <property type="match status" value="1"/>
</dbReference>
<evidence type="ECO:0000313" key="6">
    <source>
        <dbReference type="Proteomes" id="UP000193396"/>
    </source>
</evidence>
<accession>A0A1Y2LB85</accession>